<dbReference type="InterPro" id="IPR020578">
    <property type="entry name" value="Aminotrans_V_PyrdxlP_BS"/>
</dbReference>
<gene>
    <name evidence="7" type="ORF">I532_15881</name>
</gene>
<comment type="catalytic activity">
    <reaction evidence="4">
        <text>(sulfur carrier)-H + L-cysteine = (sulfur carrier)-SH + L-alanine</text>
        <dbReference type="Rhea" id="RHEA:43892"/>
        <dbReference type="Rhea" id="RHEA-COMP:14737"/>
        <dbReference type="Rhea" id="RHEA-COMP:14739"/>
        <dbReference type="ChEBI" id="CHEBI:29917"/>
        <dbReference type="ChEBI" id="CHEBI:35235"/>
        <dbReference type="ChEBI" id="CHEBI:57972"/>
        <dbReference type="ChEBI" id="CHEBI:64428"/>
        <dbReference type="EC" id="2.8.1.7"/>
    </reaction>
</comment>
<dbReference type="RefSeq" id="WP_003389427.1">
    <property type="nucleotide sequence ID" value="NZ_APBN01000006.1"/>
</dbReference>
<dbReference type="Gene3D" id="3.90.1150.10">
    <property type="entry name" value="Aspartate Aminotransferase, domain 1"/>
    <property type="match status" value="1"/>
</dbReference>
<evidence type="ECO:0000256" key="2">
    <source>
        <dbReference type="ARBA" id="ARBA00010447"/>
    </source>
</evidence>
<sequence>MNIQQIRQDTPLHERYAYLDTAAASAPPRQVIEAMTDYLRKTTELGPYLPSFRRETYARVDAIREEAARYIGAGANEIAFVKNGTEAINFVASGLTWSEGDEVIIADLEFHSNFVPWLRLEREGNIKLKVLKTDRSGVISPAALEELITPRTKLISVSHLPNASGALQPIKAICEMAKRHGVLTLVNASQSLGMVPIDVKKVKCDFLAACGRKGLRGPEGSGILFIRSEWIESITPALIGWGGTSWDFDTNEYSFLPIAKRVEAGCPIVPSILGLGAALEYASAIGVEAIYERVRKLTAYAVGQMEKIPGMVIYGPERLEDRLALIPFNVKGLSPDRITQYLEENGIIIESGTFMANTMLQQYGINKMARVSLHYFNTEEEIDKTVQLILDLLQKEGQQ</sequence>
<dbReference type="PANTHER" id="PTHR43586">
    <property type="entry name" value="CYSTEINE DESULFURASE"/>
    <property type="match status" value="1"/>
</dbReference>
<dbReference type="AlphaFoldDB" id="M8DEJ5"/>
<protein>
    <submittedName>
        <fullName evidence="7">Cysteine desulfurase</fullName>
    </submittedName>
</protein>
<keyword evidence="3" id="KW-0663">Pyridoxal phosphate</keyword>
<proteinExistence type="inferred from homology"/>
<dbReference type="InterPro" id="IPR000192">
    <property type="entry name" value="Aminotrans_V_dom"/>
</dbReference>
<dbReference type="EMBL" id="APBN01000006">
    <property type="protein sequence ID" value="EMT51837.1"/>
    <property type="molecule type" value="Genomic_DNA"/>
</dbReference>
<evidence type="ECO:0000313" key="8">
    <source>
        <dbReference type="Proteomes" id="UP000012081"/>
    </source>
</evidence>
<dbReference type="Proteomes" id="UP000012081">
    <property type="component" value="Unassembled WGS sequence"/>
</dbReference>
<dbReference type="SUPFAM" id="SSF53383">
    <property type="entry name" value="PLP-dependent transferases"/>
    <property type="match status" value="1"/>
</dbReference>
<comment type="caution">
    <text evidence="7">The sequence shown here is derived from an EMBL/GenBank/DDBJ whole genome shotgun (WGS) entry which is preliminary data.</text>
</comment>
<dbReference type="GO" id="GO:0031071">
    <property type="term" value="F:cysteine desulfurase activity"/>
    <property type="evidence" value="ECO:0007669"/>
    <property type="project" value="UniProtKB-EC"/>
</dbReference>
<name>M8DEJ5_9BACL</name>
<reference evidence="7 8" key="1">
    <citation type="submission" date="2013-03" db="EMBL/GenBank/DDBJ databases">
        <title>Assembly of a new bacterial strain Brevibacillus borstelensis AK1.</title>
        <authorList>
            <person name="Rajan I."/>
            <person name="PoliReddy D."/>
            <person name="Sugumar T."/>
            <person name="Rathinam K."/>
            <person name="Alqarawi S."/>
            <person name="Khalil A.B."/>
            <person name="Sivakumar N."/>
        </authorList>
    </citation>
    <scope>NUCLEOTIDE SEQUENCE [LARGE SCALE GENOMIC DNA]</scope>
    <source>
        <strain evidence="7 8">AK1</strain>
    </source>
</reference>
<dbReference type="InterPro" id="IPR015421">
    <property type="entry name" value="PyrdxlP-dep_Trfase_major"/>
</dbReference>
<comment type="cofactor">
    <cofactor evidence="1 5">
        <name>pyridoxal 5'-phosphate</name>
        <dbReference type="ChEBI" id="CHEBI:597326"/>
    </cofactor>
</comment>
<dbReference type="PANTHER" id="PTHR43586:SF8">
    <property type="entry name" value="CYSTEINE DESULFURASE 1, CHLOROPLASTIC"/>
    <property type="match status" value="1"/>
</dbReference>
<evidence type="ECO:0000313" key="7">
    <source>
        <dbReference type="EMBL" id="EMT51837.1"/>
    </source>
</evidence>
<organism evidence="7 8">
    <name type="scientific">Brevibacillus borstelensis AK1</name>
    <dbReference type="NCBI Taxonomy" id="1300222"/>
    <lineage>
        <taxon>Bacteria</taxon>
        <taxon>Bacillati</taxon>
        <taxon>Bacillota</taxon>
        <taxon>Bacilli</taxon>
        <taxon>Bacillales</taxon>
        <taxon>Paenibacillaceae</taxon>
        <taxon>Brevibacillus</taxon>
    </lineage>
</organism>
<evidence type="ECO:0000256" key="5">
    <source>
        <dbReference type="RuleBase" id="RU004504"/>
    </source>
</evidence>
<evidence type="ECO:0000256" key="3">
    <source>
        <dbReference type="ARBA" id="ARBA00022898"/>
    </source>
</evidence>
<dbReference type="Pfam" id="PF00266">
    <property type="entry name" value="Aminotran_5"/>
    <property type="match status" value="1"/>
</dbReference>
<evidence type="ECO:0000256" key="1">
    <source>
        <dbReference type="ARBA" id="ARBA00001933"/>
    </source>
</evidence>
<dbReference type="PROSITE" id="PS00595">
    <property type="entry name" value="AA_TRANSFER_CLASS_5"/>
    <property type="match status" value="1"/>
</dbReference>
<dbReference type="PATRIC" id="fig|1300222.3.peg.3323"/>
<dbReference type="InterPro" id="IPR015422">
    <property type="entry name" value="PyrdxlP-dep_Trfase_small"/>
</dbReference>
<evidence type="ECO:0000256" key="4">
    <source>
        <dbReference type="ARBA" id="ARBA00050776"/>
    </source>
</evidence>
<dbReference type="Gene3D" id="3.40.640.10">
    <property type="entry name" value="Type I PLP-dependent aspartate aminotransferase-like (Major domain)"/>
    <property type="match status" value="1"/>
</dbReference>
<keyword evidence="8" id="KW-1185">Reference proteome</keyword>
<accession>M8DEJ5</accession>
<evidence type="ECO:0000259" key="6">
    <source>
        <dbReference type="Pfam" id="PF00266"/>
    </source>
</evidence>
<dbReference type="STRING" id="1300222.I532_15881"/>
<feature type="domain" description="Aminotransferase class V" evidence="6">
    <location>
        <begin position="18"/>
        <end position="384"/>
    </location>
</feature>
<dbReference type="InterPro" id="IPR015424">
    <property type="entry name" value="PyrdxlP-dep_Trfase"/>
</dbReference>
<comment type="similarity">
    <text evidence="2">Belongs to the class-V pyridoxal-phosphate-dependent aminotransferase family. Csd subfamily.</text>
</comment>